<dbReference type="NCBIfam" id="NF009905">
    <property type="entry name" value="PRK13368.1"/>
    <property type="match status" value="1"/>
</dbReference>
<dbReference type="EMBL" id="JAGFNY010000001">
    <property type="protein sequence ID" value="MBW7569299.1"/>
    <property type="molecule type" value="Genomic_DNA"/>
</dbReference>
<dbReference type="InterPro" id="IPR004528">
    <property type="entry name" value="KdsB"/>
</dbReference>
<dbReference type="InterPro" id="IPR003329">
    <property type="entry name" value="Cytidylyl_trans"/>
</dbReference>
<dbReference type="NCBIfam" id="TIGR00466">
    <property type="entry name" value="kdsB"/>
    <property type="match status" value="1"/>
</dbReference>
<dbReference type="GO" id="GO:0008690">
    <property type="term" value="F:3-deoxy-manno-octulosonate cytidylyltransferase activity"/>
    <property type="evidence" value="ECO:0007669"/>
    <property type="project" value="UniProtKB-EC"/>
</dbReference>
<keyword evidence="3 4" id="KW-0448">Lipopolysaccharide biosynthesis</keyword>
<evidence type="ECO:0000256" key="1">
    <source>
        <dbReference type="ARBA" id="ARBA00022679"/>
    </source>
</evidence>
<comment type="catalytic activity">
    <reaction evidence="4">
        <text>3-deoxy-alpha-D-manno-oct-2-ulosonate + CTP = CMP-3-deoxy-beta-D-manno-octulosonate + diphosphate</text>
        <dbReference type="Rhea" id="RHEA:23448"/>
        <dbReference type="ChEBI" id="CHEBI:33019"/>
        <dbReference type="ChEBI" id="CHEBI:37563"/>
        <dbReference type="ChEBI" id="CHEBI:85986"/>
        <dbReference type="ChEBI" id="CHEBI:85987"/>
        <dbReference type="EC" id="2.7.7.38"/>
    </reaction>
</comment>
<dbReference type="InterPro" id="IPR029044">
    <property type="entry name" value="Nucleotide-diphossugar_trans"/>
</dbReference>
<dbReference type="EC" id="2.7.7.38" evidence="4"/>
<reference evidence="5 6" key="1">
    <citation type="submission" date="2021-03" db="EMBL/GenBank/DDBJ databases">
        <title>Succinivibrio sp. nov. isolated from feces of cow.</title>
        <authorList>
            <person name="Choi J.-Y."/>
        </authorList>
    </citation>
    <scope>NUCLEOTIDE SEQUENCE [LARGE SCALE GENOMIC DNA]</scope>
    <source>
        <strain evidence="5 6">AGMB01872</strain>
    </source>
</reference>
<dbReference type="NCBIfam" id="NF003952">
    <property type="entry name" value="PRK05450.1-5"/>
    <property type="match status" value="1"/>
</dbReference>
<accession>A0ABS7DDC8</accession>
<keyword evidence="6" id="KW-1185">Reference proteome</keyword>
<comment type="pathway">
    <text evidence="4">Nucleotide-sugar biosynthesis; CMP-3-deoxy-D-manno-octulosonate biosynthesis; CMP-3-deoxy-D-manno-octulosonate from 3-deoxy-D-manno-octulosonate and CTP: step 1/1.</text>
</comment>
<organism evidence="5 6">
    <name type="scientific">Succinivibrio faecicola</name>
    <dbReference type="NCBI Taxonomy" id="2820300"/>
    <lineage>
        <taxon>Bacteria</taxon>
        <taxon>Pseudomonadati</taxon>
        <taxon>Pseudomonadota</taxon>
        <taxon>Gammaproteobacteria</taxon>
        <taxon>Aeromonadales</taxon>
        <taxon>Succinivibrionaceae</taxon>
        <taxon>Succinivibrio</taxon>
    </lineage>
</organism>
<dbReference type="Gene3D" id="3.90.550.10">
    <property type="entry name" value="Spore Coat Polysaccharide Biosynthesis Protein SpsA, Chain A"/>
    <property type="match status" value="1"/>
</dbReference>
<proteinExistence type="inferred from homology"/>
<protein>
    <recommendedName>
        <fullName evidence="4">3-deoxy-manno-octulosonate cytidylyltransferase</fullName>
        <ecNumber evidence="4">2.7.7.38</ecNumber>
    </recommendedName>
    <alternativeName>
        <fullName evidence="4">CMP-2-keto-3-deoxyoctulosonic acid synthase</fullName>
        <shortName evidence="4">CKS</shortName>
        <shortName evidence="4">CMP-KDO synthase</shortName>
    </alternativeName>
</protein>
<comment type="function">
    <text evidence="4">Activates KDO (a required 8-carbon sugar) for incorporation into bacterial lipopolysaccharide in Gram-negative bacteria.</text>
</comment>
<evidence type="ECO:0000313" key="5">
    <source>
        <dbReference type="EMBL" id="MBW7569299.1"/>
    </source>
</evidence>
<dbReference type="RefSeq" id="WP_219935692.1">
    <property type="nucleotide sequence ID" value="NZ_JAGFNY010000001.1"/>
</dbReference>
<comment type="subcellular location">
    <subcellularLocation>
        <location evidence="4">Cytoplasm</location>
    </subcellularLocation>
</comment>
<name>A0ABS7DDC8_9GAMM</name>
<keyword evidence="1 4" id="KW-0808">Transferase</keyword>
<gene>
    <name evidence="4 5" type="primary">kdsB</name>
    <name evidence="5" type="ORF">J5V48_00110</name>
</gene>
<sequence length="258" mass="28667">MKDYIVAIPARYASTRFPGKPLVLVGGIPMIKRVCMQALKSNAKSVVACVDDQRVAKVLENMDGTCVCMTSKDCACGTDRIASMIKTMNIDPETVIVNVQGDEPLINPEHIEQVASLLESSGCDMATLCFEIDNVKDVFDPNCVKVVFDRNSKALYFSRAPIPYERDNFRNKEITDISELMHKHYHHIGIYAYRAKTVLSYAAMAQSSLEVSESLEQLRLMQHGYTIAVAPTSNPPETGVDTQEDLDRINAILDLKNS</sequence>
<dbReference type="CDD" id="cd02517">
    <property type="entry name" value="CMP-KDO-Synthetase"/>
    <property type="match status" value="1"/>
</dbReference>
<keyword evidence="2 4" id="KW-0548">Nucleotidyltransferase</keyword>
<evidence type="ECO:0000256" key="4">
    <source>
        <dbReference type="HAMAP-Rule" id="MF_00057"/>
    </source>
</evidence>
<comment type="caution">
    <text evidence="5">The sequence shown here is derived from an EMBL/GenBank/DDBJ whole genome shotgun (WGS) entry which is preliminary data.</text>
</comment>
<dbReference type="HAMAP" id="MF_00057">
    <property type="entry name" value="KdsB"/>
    <property type="match status" value="1"/>
</dbReference>
<dbReference type="PANTHER" id="PTHR42866:SF2">
    <property type="entry name" value="3-DEOXY-MANNO-OCTULOSONATE CYTIDYLYLTRANSFERASE, MITOCHONDRIAL"/>
    <property type="match status" value="1"/>
</dbReference>
<keyword evidence="4" id="KW-0963">Cytoplasm</keyword>
<evidence type="ECO:0000313" key="6">
    <source>
        <dbReference type="Proteomes" id="UP000731465"/>
    </source>
</evidence>
<dbReference type="Proteomes" id="UP000731465">
    <property type="component" value="Unassembled WGS sequence"/>
</dbReference>
<dbReference type="SUPFAM" id="SSF53448">
    <property type="entry name" value="Nucleotide-diphospho-sugar transferases"/>
    <property type="match status" value="1"/>
</dbReference>
<evidence type="ECO:0000256" key="2">
    <source>
        <dbReference type="ARBA" id="ARBA00022695"/>
    </source>
</evidence>
<dbReference type="Pfam" id="PF02348">
    <property type="entry name" value="CTP_transf_3"/>
    <property type="match status" value="1"/>
</dbReference>
<comment type="similarity">
    <text evidence="4">Belongs to the KdsB family.</text>
</comment>
<evidence type="ECO:0000256" key="3">
    <source>
        <dbReference type="ARBA" id="ARBA00022985"/>
    </source>
</evidence>
<dbReference type="PANTHER" id="PTHR42866">
    <property type="entry name" value="3-DEOXY-MANNO-OCTULOSONATE CYTIDYLYLTRANSFERASE"/>
    <property type="match status" value="1"/>
</dbReference>
<dbReference type="NCBIfam" id="NF003950">
    <property type="entry name" value="PRK05450.1-3"/>
    <property type="match status" value="1"/>
</dbReference>